<sequence length="121" mass="14338">MMWEIVAIGILILITLLYVIYTDKIEVREKIDELKHDIKRNEKLFENYKKENRPIEYIVELYDGVYLQEEYTGAFSKMITLTTTSNVFEAKSYDNLFLAKIDAEFLSGRVLKYKPNLEVIE</sequence>
<evidence type="ECO:0000313" key="12">
    <source>
        <dbReference type="Proteomes" id="UP000442696"/>
    </source>
</evidence>
<dbReference type="EMBL" id="CACTWD010000002">
    <property type="protein sequence ID" value="CAA4673360.1"/>
    <property type="molecule type" value="Genomic_DNA"/>
</dbReference>
<dbReference type="EMBL" id="CACUNS010000006">
    <property type="protein sequence ID" value="CAA6072806.1"/>
    <property type="molecule type" value="Genomic_DNA"/>
</dbReference>
<accession>A0A0B4N9E0</accession>
<evidence type="ECO:0000313" key="14">
    <source>
        <dbReference type="Proteomes" id="UP000459586"/>
    </source>
</evidence>
<reference evidence="10 11" key="2">
    <citation type="submission" date="2018-11" db="EMBL/GenBank/DDBJ databases">
        <title>Genomic profiling of Staphylococcus species from a Poultry farm system in KwaZulu-Natal, South Africa.</title>
        <authorList>
            <person name="Amoako D.G."/>
            <person name="Somboro A.M."/>
            <person name="Abia A.L.K."/>
            <person name="Bester L.A."/>
            <person name="Essack S.Y."/>
        </authorList>
    </citation>
    <scope>NUCLEOTIDE SEQUENCE [LARGE SCALE GENOMIC DNA]</scope>
    <source>
        <strain evidence="10 11">SA9</strain>
    </source>
</reference>
<dbReference type="EMBL" id="CACURZ010000006">
    <property type="protein sequence ID" value="CAA6344073.1"/>
    <property type="molecule type" value="Genomic_DNA"/>
</dbReference>
<dbReference type="EMBL" id="CAIIGD010000003">
    <property type="protein sequence ID" value="CAC8209131.1"/>
    <property type="molecule type" value="Genomic_DNA"/>
</dbReference>
<dbReference type="EMBL" id="UAUZ02000002">
    <property type="protein sequence ID" value="CAD7353667.1"/>
    <property type="molecule type" value="Genomic_DNA"/>
</dbReference>
<evidence type="ECO:0000313" key="9">
    <source>
        <dbReference type="EMBL" id="CAD7353667.1"/>
    </source>
</evidence>
<dbReference type="PATRIC" id="fig|1280.3359.peg.1118"/>
<dbReference type="RefSeq" id="WP_000989954.1">
    <property type="nucleotide sequence ID" value="NZ_AP019305.1"/>
</dbReference>
<dbReference type="Proteomes" id="UP000507112">
    <property type="component" value="Unassembled WGS sequence"/>
</dbReference>
<proteinExistence type="predicted"/>
<evidence type="ECO:0000313" key="8">
    <source>
        <dbReference type="EMBL" id="CAC8209131.1"/>
    </source>
</evidence>
<dbReference type="Proteomes" id="UP000251686">
    <property type="component" value="Unassembled WGS sequence"/>
</dbReference>
<reference evidence="2" key="1">
    <citation type="submission" date="2014-08" db="EMBL/GenBank/DDBJ databases">
        <title>Comparative genomics of MRSA.</title>
        <authorList>
            <person name="Yamamoto T."/>
        </authorList>
    </citation>
    <scope>NUCLEOTIDE SEQUENCE</scope>
    <source>
        <strain evidence="2">OC3</strain>
    </source>
</reference>
<keyword evidence="1" id="KW-0175">Coiled coil</keyword>
<name>A0A0B4N9E0_STAAU</name>
<gene>
    <name evidence="10" type="ORF">EIG94_01070</name>
    <name evidence="9" type="ORF">NCTC13131_01176</name>
    <name evidence="3" type="ORF">SAMEA2078260_01740</name>
    <name evidence="5" type="ORF">SAMEA2078588_01197</name>
    <name evidence="6" type="ORF">SAMEA2080344_01256</name>
    <name evidence="4" type="ORF">SAMEA2081063_00408</name>
    <name evidence="7" type="ORF">SAMEA4008575_01760</name>
    <name evidence="8" type="ORF">SAMEA70146418_01209</name>
</gene>
<evidence type="ECO:0000256" key="1">
    <source>
        <dbReference type="SAM" id="Coils"/>
    </source>
</evidence>
<organism evidence="2">
    <name type="scientific">Staphylococcus aureus</name>
    <dbReference type="NCBI Taxonomy" id="1280"/>
    <lineage>
        <taxon>Bacteria</taxon>
        <taxon>Bacillati</taxon>
        <taxon>Bacillota</taxon>
        <taxon>Bacilli</taxon>
        <taxon>Bacillales</taxon>
        <taxon>Staphylococcaceae</taxon>
        <taxon>Staphylococcus</taxon>
    </lineage>
</organism>
<dbReference type="EMBL" id="CAIGXB010000005">
    <property type="protein sequence ID" value="CAC5796893.1"/>
    <property type="molecule type" value="Genomic_DNA"/>
</dbReference>
<dbReference type="EMBL" id="RQTC01000011">
    <property type="protein sequence ID" value="RZH96013.1"/>
    <property type="molecule type" value="Genomic_DNA"/>
</dbReference>
<dbReference type="AlphaFoldDB" id="A0A0B4N9E0"/>
<evidence type="ECO:0000313" key="5">
    <source>
        <dbReference type="EMBL" id="CAA6072806.1"/>
    </source>
</evidence>
<evidence type="ECO:0000313" key="3">
    <source>
        <dbReference type="EMBL" id="CAA4380505.1"/>
    </source>
</evidence>
<dbReference type="Proteomes" id="UP000459586">
    <property type="component" value="Unassembled WGS sequence"/>
</dbReference>
<evidence type="ECO:0000313" key="2">
    <source>
        <dbReference type="EMBL" id="BAQ35576.1"/>
    </source>
</evidence>
<evidence type="ECO:0000313" key="7">
    <source>
        <dbReference type="EMBL" id="CAC5796893.1"/>
    </source>
</evidence>
<evidence type="ECO:0000313" key="4">
    <source>
        <dbReference type="EMBL" id="CAA4673360.1"/>
    </source>
</evidence>
<evidence type="ECO:0000313" key="6">
    <source>
        <dbReference type="EMBL" id="CAA6344073.1"/>
    </source>
</evidence>
<evidence type="ECO:0000313" key="17">
    <source>
        <dbReference type="Proteomes" id="UP000507112"/>
    </source>
</evidence>
<evidence type="ECO:0000313" key="13">
    <source>
        <dbReference type="Proteomes" id="UP000443506"/>
    </source>
</evidence>
<dbReference type="Proteomes" id="UP000442696">
    <property type="component" value="Unassembled WGS sequence"/>
</dbReference>
<dbReference type="EMBL" id="AB983235">
    <property type="protein sequence ID" value="BAQ35576.1"/>
    <property type="molecule type" value="Genomic_DNA"/>
</dbReference>
<feature type="coiled-coil region" evidence="1">
    <location>
        <begin position="24"/>
        <end position="51"/>
    </location>
</feature>
<evidence type="ECO:0000313" key="10">
    <source>
        <dbReference type="EMBL" id="RZH96013.1"/>
    </source>
</evidence>
<evidence type="ECO:0000313" key="16">
    <source>
        <dbReference type="Proteomes" id="UP000505390"/>
    </source>
</evidence>
<evidence type="ECO:0000313" key="15">
    <source>
        <dbReference type="Proteomes" id="UP000459702"/>
    </source>
</evidence>
<reference evidence="12 13" key="3">
    <citation type="submission" date="2019-12" db="EMBL/GenBank/DDBJ databases">
        <authorList>
            <consortium name="Pathogen Informatics"/>
        </authorList>
    </citation>
    <scope>NUCLEOTIDE SEQUENCE [LARGE SCALE GENOMIC DNA]</scope>
    <source>
        <strain evidence="8 17">MOS105</strain>
        <strain evidence="9">NCTC13131</strain>
        <strain evidence="7 16">SG160</strain>
        <strain evidence="5 15">T012_N10_C04</strain>
        <strain evidence="3 12">T012_N16_C08</strain>
        <strain evidence="4 13">T065_N03_C06</strain>
        <strain evidence="6 14">T197_A02_C01</strain>
    </source>
</reference>
<evidence type="ECO:0000313" key="11">
    <source>
        <dbReference type="Proteomes" id="UP000293434"/>
    </source>
</evidence>
<dbReference type="Proteomes" id="UP000459702">
    <property type="component" value="Unassembled WGS sequence"/>
</dbReference>
<dbReference type="Proteomes" id="UP000505390">
    <property type="component" value="Unassembled WGS sequence"/>
</dbReference>
<dbReference type="EMBL" id="CACTQT010000008">
    <property type="protein sequence ID" value="CAA4380505.1"/>
    <property type="molecule type" value="Genomic_DNA"/>
</dbReference>
<dbReference type="Proteomes" id="UP000293434">
    <property type="component" value="Unassembled WGS sequence"/>
</dbReference>
<dbReference type="Proteomes" id="UP000443506">
    <property type="component" value="Unassembled WGS sequence"/>
</dbReference>
<protein>
    <submittedName>
        <fullName evidence="3">Phage protein</fullName>
    </submittedName>
</protein>